<dbReference type="EMBL" id="VWRS01000009">
    <property type="protein sequence ID" value="KAA5822297.1"/>
    <property type="molecule type" value="Genomic_DNA"/>
</dbReference>
<evidence type="ECO:0000313" key="4">
    <source>
        <dbReference type="Proteomes" id="UP000322315"/>
    </source>
</evidence>
<dbReference type="Proteomes" id="UP000322315">
    <property type="component" value="Unassembled WGS sequence"/>
</dbReference>
<evidence type="ECO:0000313" key="1">
    <source>
        <dbReference type="EMBL" id="KAA5822297.1"/>
    </source>
</evidence>
<dbReference type="PROSITE" id="PS51257">
    <property type="entry name" value="PROKAR_LIPOPROTEIN"/>
    <property type="match status" value="1"/>
</dbReference>
<protein>
    <submittedName>
        <fullName evidence="1">Uncharacterized protein</fullName>
    </submittedName>
</protein>
<keyword evidence="3" id="KW-1185">Reference proteome</keyword>
<dbReference type="Proteomes" id="UP000315145">
    <property type="component" value="Unassembled WGS sequence"/>
</dbReference>
<reference evidence="1 4" key="1">
    <citation type="journal article" date="2015" name="Int. J. Syst. Evol. Microbiol.">
        <title>Algibacter amylolyticus sp. nov., isolated from intertidal sediment.</title>
        <authorList>
            <person name="Zhang D.C."/>
            <person name="Wu J."/>
            <person name="Neuner K."/>
            <person name="Yao J."/>
            <person name="Margesin R."/>
        </authorList>
    </citation>
    <scope>NUCLEOTIDE SEQUENCE [LARGE SCALE GENOMIC DNA]</scope>
    <source>
        <strain evidence="1 4">RU-4-M-4</strain>
    </source>
</reference>
<name>A0A5M7B243_9FLAO</name>
<gene>
    <name evidence="1" type="ORF">F2B50_14180</name>
    <name evidence="2" type="ORF">FPF71_14180</name>
</gene>
<organism evidence="1 4">
    <name type="scientific">Algibacter amylolyticus</name>
    <dbReference type="NCBI Taxonomy" id="1608400"/>
    <lineage>
        <taxon>Bacteria</taxon>
        <taxon>Pseudomonadati</taxon>
        <taxon>Bacteroidota</taxon>
        <taxon>Flavobacteriia</taxon>
        <taxon>Flavobacteriales</taxon>
        <taxon>Flavobacteriaceae</taxon>
        <taxon>Algibacter</taxon>
    </lineage>
</organism>
<proteinExistence type="predicted"/>
<dbReference type="AlphaFoldDB" id="A0A5M7B243"/>
<evidence type="ECO:0000313" key="3">
    <source>
        <dbReference type="Proteomes" id="UP000315145"/>
    </source>
</evidence>
<accession>A0A5M7B243</accession>
<reference evidence="2 3" key="2">
    <citation type="submission" date="2019-07" db="EMBL/GenBank/DDBJ databases">
        <title>Algibacter marinivivus sp. nov., isolated from the surface of a marine red alga.</title>
        <authorList>
            <person name="Zhong X."/>
            <person name="Xu W."/>
            <person name="Zhang Y."/>
            <person name="Zhang Q."/>
            <person name="Du Z."/>
        </authorList>
    </citation>
    <scope>NUCLEOTIDE SEQUENCE [LARGE SCALE GENOMIC DNA]</scope>
    <source>
        <strain evidence="2 3">RU-4-M-4</strain>
    </source>
</reference>
<sequence>MKSLILSILIFGLLFSCENNSSYQESIYRMVDNVKLSHIKINSYSTEPLYGFTMLESGLIVKYAFKDGEVSEYIPYEKIDKIRILNYLETKSYTVFINCSE</sequence>
<dbReference type="RefSeq" id="WP_144117441.1">
    <property type="nucleotide sequence ID" value="NZ_JACHGE010000007.1"/>
</dbReference>
<comment type="caution">
    <text evidence="1">The sequence shown here is derived from an EMBL/GenBank/DDBJ whole genome shotgun (WGS) entry which is preliminary data.</text>
</comment>
<evidence type="ECO:0000313" key="2">
    <source>
        <dbReference type="EMBL" id="TSJ73447.1"/>
    </source>
</evidence>
<reference evidence="1" key="3">
    <citation type="submission" date="2019-09" db="EMBL/GenBank/DDBJ databases">
        <authorList>
            <person name="Zhang D.-C."/>
        </authorList>
    </citation>
    <scope>NUCLEOTIDE SEQUENCE</scope>
    <source>
        <strain evidence="1">RU-4-M-4</strain>
    </source>
</reference>
<dbReference type="EMBL" id="VMBF01000009">
    <property type="protein sequence ID" value="TSJ73447.1"/>
    <property type="molecule type" value="Genomic_DNA"/>
</dbReference>